<reference evidence="4 5" key="1">
    <citation type="submission" date="2014-05" db="EMBL/GenBank/DDBJ databases">
        <title>Draft Genome Sequence of Nitratireductor basaltis Strain UMTGB225, A Marine Bacterium Isolated from Green Barrel Tunicate.</title>
        <authorList>
            <person name="Gan H.Y."/>
        </authorList>
    </citation>
    <scope>NUCLEOTIDE SEQUENCE [LARGE SCALE GENOMIC DNA]</scope>
    <source>
        <strain evidence="4 5">UMTGB225</strain>
    </source>
</reference>
<name>A0A084UCU1_9HYPH</name>
<dbReference type="InterPro" id="IPR051053">
    <property type="entry name" value="ECH/Chromodomain_protein"/>
</dbReference>
<keyword evidence="5" id="KW-1185">Reference proteome</keyword>
<comment type="caution">
    <text evidence="4">The sequence shown here is derived from an EMBL/GenBank/DDBJ whole genome shotgun (WGS) entry which is preliminary data.</text>
</comment>
<dbReference type="Gene3D" id="3.90.226.10">
    <property type="entry name" value="2-enoyl-CoA Hydratase, Chain A, domain 1"/>
    <property type="match status" value="1"/>
</dbReference>
<dbReference type="eggNOG" id="COG1024">
    <property type="taxonomic scope" value="Bacteria"/>
</dbReference>
<keyword evidence="3" id="KW-0413">Isomerase</keyword>
<dbReference type="GO" id="GO:0004165">
    <property type="term" value="F:delta(3)-delta(2)-enoyl-CoA isomerase activity"/>
    <property type="evidence" value="ECO:0007669"/>
    <property type="project" value="UniProtKB-ARBA"/>
</dbReference>
<dbReference type="AlphaFoldDB" id="A0A084UCU1"/>
<comment type="subcellular location">
    <subcellularLocation>
        <location evidence="1">Peroxisome</location>
    </subcellularLocation>
</comment>
<proteinExistence type="predicted"/>
<sequence>MVAKASRLPPASLQLEVGESVLSEFIQIERRGAVQVIRLNRPEKKNAITRDMYSAMAKALIDGDEDEAVRCHVMLGVPGIFSAGNDMGDFMAIATGQAGGNEVFDFLQALAQSKKPLVSGADGIAVGIGTTIHLHCDLTFATPQTVFHTPFVDLGLVPEAASSLIAPASLGAQRAFALLAMGEKLPAQEAQADGLIYKLVEADALETAVFEAAEQLAAKPPQALAIARDLIRGPREPVLERIREEGEHFKARLKSDEARQAFMAFLSRSRTK</sequence>
<dbReference type="PANTHER" id="PTHR43684:SF1">
    <property type="entry name" value="ENOYL-COA DELTA ISOMERASE 2"/>
    <property type="match status" value="1"/>
</dbReference>
<keyword evidence="2" id="KW-0576">Peroxisome</keyword>
<accession>A0A084UCU1</accession>
<organism evidence="4 5">
    <name type="scientific">Nitratireductor basaltis</name>
    <dbReference type="NCBI Taxonomy" id="472175"/>
    <lineage>
        <taxon>Bacteria</taxon>
        <taxon>Pseudomonadati</taxon>
        <taxon>Pseudomonadota</taxon>
        <taxon>Alphaproteobacteria</taxon>
        <taxon>Hyphomicrobiales</taxon>
        <taxon>Phyllobacteriaceae</taxon>
        <taxon>Nitratireductor</taxon>
    </lineage>
</organism>
<gene>
    <name evidence="4" type="ORF">EL18_01817</name>
</gene>
<dbReference type="InterPro" id="IPR029045">
    <property type="entry name" value="ClpP/crotonase-like_dom_sf"/>
</dbReference>
<dbReference type="InterPro" id="IPR001753">
    <property type="entry name" value="Enoyl-CoA_hydra/iso"/>
</dbReference>
<evidence type="ECO:0000256" key="1">
    <source>
        <dbReference type="ARBA" id="ARBA00004275"/>
    </source>
</evidence>
<evidence type="ECO:0000313" key="4">
    <source>
        <dbReference type="EMBL" id="KFB10777.1"/>
    </source>
</evidence>
<evidence type="ECO:0000313" key="5">
    <source>
        <dbReference type="Proteomes" id="UP000053675"/>
    </source>
</evidence>
<dbReference type="EMBL" id="JMQM01000001">
    <property type="protein sequence ID" value="KFB10777.1"/>
    <property type="molecule type" value="Genomic_DNA"/>
</dbReference>
<dbReference type="SUPFAM" id="SSF52096">
    <property type="entry name" value="ClpP/crotonase"/>
    <property type="match status" value="1"/>
</dbReference>
<keyword evidence="4" id="KW-0456">Lyase</keyword>
<evidence type="ECO:0000256" key="3">
    <source>
        <dbReference type="ARBA" id="ARBA00023235"/>
    </source>
</evidence>
<evidence type="ECO:0000256" key="2">
    <source>
        <dbReference type="ARBA" id="ARBA00023140"/>
    </source>
</evidence>
<dbReference type="PATRIC" id="fig|472175.3.peg.1826"/>
<protein>
    <submittedName>
        <fullName evidence="4">Enoyl-CoA hydratase</fullName>
        <ecNumber evidence="4">4.2.1.17</ecNumber>
    </submittedName>
</protein>
<dbReference type="Pfam" id="PF00378">
    <property type="entry name" value="ECH_1"/>
    <property type="match status" value="1"/>
</dbReference>
<dbReference type="NCBIfam" id="NF004681">
    <property type="entry name" value="PRK06023.1"/>
    <property type="match status" value="1"/>
</dbReference>
<dbReference type="GO" id="GO:0004300">
    <property type="term" value="F:enoyl-CoA hydratase activity"/>
    <property type="evidence" value="ECO:0007669"/>
    <property type="project" value="UniProtKB-EC"/>
</dbReference>
<dbReference type="STRING" id="472175.EL18_01817"/>
<dbReference type="EC" id="4.2.1.17" evidence="4"/>
<dbReference type="PANTHER" id="PTHR43684">
    <property type="match status" value="1"/>
</dbReference>
<dbReference type="Proteomes" id="UP000053675">
    <property type="component" value="Unassembled WGS sequence"/>
</dbReference>
<dbReference type="CDD" id="cd06558">
    <property type="entry name" value="crotonase-like"/>
    <property type="match status" value="1"/>
</dbReference>